<proteinExistence type="predicted"/>
<protein>
    <recommendedName>
        <fullName evidence="2">Luciferase-like domain-containing protein</fullName>
    </recommendedName>
</protein>
<organism evidence="3 4">
    <name type="scientific">Mycolicibacterium fortuitum</name>
    <name type="common">Mycobacterium fortuitum</name>
    <dbReference type="NCBI Taxonomy" id="1766"/>
    <lineage>
        <taxon>Bacteria</taxon>
        <taxon>Bacillati</taxon>
        <taxon>Actinomycetota</taxon>
        <taxon>Actinomycetes</taxon>
        <taxon>Mycobacteriales</taxon>
        <taxon>Mycobacteriaceae</taxon>
        <taxon>Mycolicibacterium</taxon>
    </lineage>
</organism>
<dbReference type="AlphaFoldDB" id="A0ABD6QCP4"/>
<dbReference type="InterPro" id="IPR036661">
    <property type="entry name" value="Luciferase-like_sf"/>
</dbReference>
<dbReference type="InterPro" id="IPR050564">
    <property type="entry name" value="F420-G6PD/mer"/>
</dbReference>
<dbReference type="CDD" id="cd01097">
    <property type="entry name" value="Tetrahydromethanopterin_reductase"/>
    <property type="match status" value="1"/>
</dbReference>
<dbReference type="GO" id="GO:0016491">
    <property type="term" value="F:oxidoreductase activity"/>
    <property type="evidence" value="ECO:0007669"/>
    <property type="project" value="UniProtKB-KW"/>
</dbReference>
<keyword evidence="1" id="KW-0560">Oxidoreductase</keyword>
<name>A0ABD6QCP4_MYCFO</name>
<evidence type="ECO:0000313" key="3">
    <source>
        <dbReference type="EMBL" id="OMC33135.1"/>
    </source>
</evidence>
<comment type="caution">
    <text evidence="3">The sequence shown here is derived from an EMBL/GenBank/DDBJ whole genome shotgun (WGS) entry which is preliminary data.</text>
</comment>
<dbReference type="InterPro" id="IPR011251">
    <property type="entry name" value="Luciferase-like_dom"/>
</dbReference>
<dbReference type="PANTHER" id="PTHR43244">
    <property type="match status" value="1"/>
</dbReference>
<dbReference type="Pfam" id="PF00296">
    <property type="entry name" value="Bac_luciferase"/>
    <property type="match status" value="1"/>
</dbReference>
<reference evidence="3 4" key="1">
    <citation type="submission" date="2016-07" db="EMBL/GenBank/DDBJ databases">
        <authorList>
            <person name="Sutton G."/>
            <person name="Brinkac L."/>
            <person name="Sanka R."/>
            <person name="Adams M."/>
            <person name="Lau E."/>
            <person name="Kumar A."/>
            <person name="Macaden R."/>
        </authorList>
    </citation>
    <scope>NUCLEOTIDE SEQUENCE [LARGE SCALE GENOMIC DNA]</scope>
    <source>
        <strain evidence="3 4">GA-0871</strain>
    </source>
</reference>
<dbReference type="Gene3D" id="3.20.20.30">
    <property type="entry name" value="Luciferase-like domain"/>
    <property type="match status" value="1"/>
</dbReference>
<accession>A0ABD6QCP4</accession>
<dbReference type="EMBL" id="MBER01000181">
    <property type="protein sequence ID" value="OMC33135.1"/>
    <property type="molecule type" value="Genomic_DNA"/>
</dbReference>
<evidence type="ECO:0000313" key="4">
    <source>
        <dbReference type="Proteomes" id="UP000187001"/>
    </source>
</evidence>
<feature type="domain" description="Luciferase-like" evidence="2">
    <location>
        <begin position="1"/>
        <end position="308"/>
    </location>
</feature>
<dbReference type="SUPFAM" id="SSF51679">
    <property type="entry name" value="Bacterial luciferase-like"/>
    <property type="match status" value="1"/>
</dbReference>
<dbReference type="Proteomes" id="UP000187001">
    <property type="component" value="Unassembled WGS sequence"/>
</dbReference>
<evidence type="ECO:0000259" key="2">
    <source>
        <dbReference type="Pfam" id="PF00296"/>
    </source>
</evidence>
<sequence length="354" mass="39070">MPFGITIPSRTIEFAEVSKLAALADAAGFDSVWDYEVYRNPFTMLCTAAMTTERAALGTGLAAGYSRSPFECANAAADVDELSNGRMILGLGTGVPEFLSAFHSTYTDRPLGRMREYIKVLRLSWEYLQTGTADTFEGKHYTFTPPPINPWGTRPPGRQDIPIYLSAMGPKMIELAGETAQGWLGYLITPKFMDEFVLPNMTIGLDRAGRTLDDIDLASDVICSISDDRDVAYRRARINVGFYVTHPVSDTVARLHGVEDLQNEVRRLLFTEGLAGLEKTPDELVEIFSITGTPDEARQKVEQFRGALPHLILHTPYVPPLQPEESKDAFEAIVDTFRDFTWDSPIGAGTATSA</sequence>
<evidence type="ECO:0000256" key="1">
    <source>
        <dbReference type="ARBA" id="ARBA00023002"/>
    </source>
</evidence>
<gene>
    <name evidence="3" type="ORF">A5742_14680</name>
</gene>
<dbReference type="PANTHER" id="PTHR43244:SF1">
    <property type="entry name" value="5,10-METHYLENETETRAHYDROMETHANOPTERIN REDUCTASE"/>
    <property type="match status" value="1"/>
</dbReference>
<dbReference type="RefSeq" id="WP_076208131.1">
    <property type="nucleotide sequence ID" value="NZ_MBER01000181.1"/>
</dbReference>